<dbReference type="InterPro" id="IPR051137">
    <property type="entry name" value="PP4R3-like"/>
</dbReference>
<evidence type="ECO:0000256" key="2">
    <source>
        <dbReference type="ARBA" id="ARBA00023242"/>
    </source>
</evidence>
<dbReference type="PANTHER" id="PTHR23318:SF0">
    <property type="entry name" value="SERINE_THREONINE-PROTEIN PHOSPHATASE 4 REGULATORY SUBUNIT 3"/>
    <property type="match status" value="1"/>
</dbReference>
<evidence type="ECO:0000259" key="4">
    <source>
        <dbReference type="Pfam" id="PF04802"/>
    </source>
</evidence>
<dbReference type="Proteomes" id="UP000036987">
    <property type="component" value="Unassembled WGS sequence"/>
</dbReference>
<dbReference type="InterPro" id="IPR011989">
    <property type="entry name" value="ARM-like"/>
</dbReference>
<dbReference type="EMBL" id="LFYR01000692">
    <property type="protein sequence ID" value="KMZ71024.1"/>
    <property type="molecule type" value="Genomic_DNA"/>
</dbReference>
<organism evidence="5 6">
    <name type="scientific">Zostera marina</name>
    <name type="common">Eelgrass</name>
    <dbReference type="NCBI Taxonomy" id="29655"/>
    <lineage>
        <taxon>Eukaryota</taxon>
        <taxon>Viridiplantae</taxon>
        <taxon>Streptophyta</taxon>
        <taxon>Embryophyta</taxon>
        <taxon>Tracheophyta</taxon>
        <taxon>Spermatophyta</taxon>
        <taxon>Magnoliopsida</taxon>
        <taxon>Liliopsida</taxon>
        <taxon>Zosteraceae</taxon>
        <taxon>Zostera</taxon>
    </lineage>
</organism>
<dbReference type="GO" id="GO:0005654">
    <property type="term" value="C:nucleoplasm"/>
    <property type="evidence" value="ECO:0000318"/>
    <property type="project" value="GO_Central"/>
</dbReference>
<feature type="compositionally biased region" description="Acidic residues" evidence="3">
    <location>
        <begin position="598"/>
        <end position="613"/>
    </location>
</feature>
<keyword evidence="2" id="KW-0539">Nucleus</keyword>
<keyword evidence="6" id="KW-1185">Reference proteome</keyword>
<evidence type="ECO:0000313" key="5">
    <source>
        <dbReference type="EMBL" id="KMZ71024.1"/>
    </source>
</evidence>
<dbReference type="SUPFAM" id="SSF48371">
    <property type="entry name" value="ARM repeat"/>
    <property type="match status" value="1"/>
</dbReference>
<name>A0A0K9PPY0_ZOSMR</name>
<feature type="region of interest" description="Disordered" evidence="3">
    <location>
        <begin position="734"/>
        <end position="785"/>
    </location>
</feature>
<dbReference type="PANTHER" id="PTHR23318">
    <property type="entry name" value="ATP SYNTHASE GAMMA-RELATED"/>
    <property type="match status" value="1"/>
</dbReference>
<dbReference type="OMA" id="HFFYKHC"/>
<comment type="caution">
    <text evidence="5">The sequence shown here is derived from an EMBL/GenBank/DDBJ whole genome shotgun (WGS) entry which is preliminary data.</text>
</comment>
<dbReference type="STRING" id="29655.A0A0K9PPY0"/>
<dbReference type="OrthoDB" id="27483at2759"/>
<dbReference type="AlphaFoldDB" id="A0A0K9PPY0"/>
<dbReference type="Pfam" id="PF04802">
    <property type="entry name" value="PP4R3"/>
    <property type="match status" value="1"/>
</dbReference>
<feature type="compositionally biased region" description="Basic and acidic residues" evidence="3">
    <location>
        <begin position="586"/>
        <end position="597"/>
    </location>
</feature>
<feature type="domain" description="Serine/threonine-protein phosphatase 4 regulatory subunit 3-like central" evidence="4">
    <location>
        <begin position="85"/>
        <end position="569"/>
    </location>
</feature>
<feature type="region of interest" description="Disordered" evidence="3">
    <location>
        <begin position="582"/>
        <end position="620"/>
    </location>
</feature>
<dbReference type="Gene3D" id="1.25.10.10">
    <property type="entry name" value="Leucine-rich Repeat Variant"/>
    <property type="match status" value="1"/>
</dbReference>
<evidence type="ECO:0000256" key="1">
    <source>
        <dbReference type="ARBA" id="ARBA00004123"/>
    </source>
</evidence>
<comment type="subcellular location">
    <subcellularLocation>
        <location evidence="1">Nucleus</location>
    </subcellularLocation>
</comment>
<dbReference type="InterPro" id="IPR006887">
    <property type="entry name" value="P4R3-like_central_dom"/>
</dbReference>
<gene>
    <name evidence="5" type="ORF">ZOSMA_18G01220</name>
</gene>
<accession>A0A0K9PPY0</accession>
<dbReference type="GO" id="GO:0072542">
    <property type="term" value="F:protein phosphatase activator activity"/>
    <property type="evidence" value="ECO:0000318"/>
    <property type="project" value="GO_Central"/>
</dbReference>
<dbReference type="GO" id="GO:0030289">
    <property type="term" value="C:protein phosphatase 4 complex"/>
    <property type="evidence" value="ECO:0000318"/>
    <property type="project" value="GO_Central"/>
</dbReference>
<feature type="compositionally biased region" description="Low complexity" evidence="3">
    <location>
        <begin position="757"/>
        <end position="779"/>
    </location>
</feature>
<proteinExistence type="predicted"/>
<dbReference type="InterPro" id="IPR016024">
    <property type="entry name" value="ARM-type_fold"/>
</dbReference>
<reference evidence="6" key="1">
    <citation type="journal article" date="2016" name="Nature">
        <title>The genome of the seagrass Zostera marina reveals angiosperm adaptation to the sea.</title>
        <authorList>
            <person name="Olsen J.L."/>
            <person name="Rouze P."/>
            <person name="Verhelst B."/>
            <person name="Lin Y.-C."/>
            <person name="Bayer T."/>
            <person name="Collen J."/>
            <person name="Dattolo E."/>
            <person name="De Paoli E."/>
            <person name="Dittami S."/>
            <person name="Maumus F."/>
            <person name="Michel G."/>
            <person name="Kersting A."/>
            <person name="Lauritano C."/>
            <person name="Lohaus R."/>
            <person name="Toepel M."/>
            <person name="Tonon T."/>
            <person name="Vanneste K."/>
            <person name="Amirebrahimi M."/>
            <person name="Brakel J."/>
            <person name="Bostroem C."/>
            <person name="Chovatia M."/>
            <person name="Grimwood J."/>
            <person name="Jenkins J.W."/>
            <person name="Jueterbock A."/>
            <person name="Mraz A."/>
            <person name="Stam W.T."/>
            <person name="Tice H."/>
            <person name="Bornberg-Bauer E."/>
            <person name="Green P.J."/>
            <person name="Pearson G.A."/>
            <person name="Procaccini G."/>
            <person name="Duarte C.M."/>
            <person name="Schmutz J."/>
            <person name="Reusch T.B.H."/>
            <person name="Van de Peer Y."/>
        </authorList>
    </citation>
    <scope>NUCLEOTIDE SEQUENCE [LARGE SCALE GENOMIC DNA]</scope>
    <source>
        <strain evidence="6">cv. Finnish</strain>
    </source>
</reference>
<evidence type="ECO:0000313" key="6">
    <source>
        <dbReference type="Proteomes" id="UP000036987"/>
    </source>
</evidence>
<evidence type="ECO:0000256" key="3">
    <source>
        <dbReference type="SAM" id="MobiDB-lite"/>
    </source>
</evidence>
<protein>
    <submittedName>
        <fullName evidence="5">Serine/threonine protein phosphatase 4 regulatory subunit</fullName>
    </submittedName>
</protein>
<sequence length="785" mass="88337">MARSQHFYRFSYKLSRACGLLLHMIIGVQRDLQFSTLGKIDTHFALDVLEASGASNDERFHGPSVEPMKLPRVEQSTLPVILKTVLDSSIANQLQVVELILQDKDFFPRLLDLFRINEDMANMDNLCMISKLIKTLISLNSTQILDKVFGDEFIMDIIGALEYEGSLSRVQRHRAFLLEHVVFKEAIPIKEPIVLSKIHQTYRINYIKDVILAPVLDEGTISSLNLIINTNNATVVSSLKNDISFIHELFAKMKSSKTTTESKKILVSFLQEFCTLSKSLPLVQQMHLYRDLASEGVFDIITETLRSYDKKLISSGTDILILFLNQDPNLLRTYVTEKAGLPLLGLLINGIISEFGEDTHSQFLEIIRILLDSYVSSNISQRDAIVDIFYEKYLDQLIDVISSVCASKNTEARSKLPSGRKDEGHAIKPEILSNICELLCFCVVHHPHMIKRHFLRNNAIEKILYLTRRREKYLVVSAVRFMRTIISCKDDHLFRYIAKNNLLKPIVDAFIANGNHYNMLHSAVLDILEFIRKGNFKILIKYVVYSFWDQFSKYENLETVHGLKIKYDQSLEGYDIKDNNSAVVTEPRKQSGERGLEKEEEDYFNEDSDEEDSASVASTCKPNQSLRKNLSNGVGSNVSTLSTGSVGLVDYDDDDDDDYNPPPRIIATSIEEEIIVKPVLKRKLVSIKGTDAEDSVFKKKVKTGNCRNDSTLVVTAVCGTTSSLAGSNERSLLLPDTKTQEDGSDSCSNCLPSGEGSSPLQPLSNSSSEMSSKNTITSSGPYLVR</sequence>